<feature type="domain" description="DUF4179" evidence="2">
    <location>
        <begin position="42"/>
        <end position="134"/>
    </location>
</feature>
<name>A0ABR6CKV0_9BACI</name>
<dbReference type="Proteomes" id="UP000626697">
    <property type="component" value="Unassembled WGS sequence"/>
</dbReference>
<keyword evidence="1" id="KW-1133">Transmembrane helix</keyword>
<accession>A0ABR6CKV0</accession>
<evidence type="ECO:0000259" key="3">
    <source>
        <dbReference type="Pfam" id="PF18705"/>
    </source>
</evidence>
<dbReference type="EMBL" id="JACJHX010000002">
    <property type="protein sequence ID" value="MBA9025556.1"/>
    <property type="molecule type" value="Genomic_DNA"/>
</dbReference>
<evidence type="ECO:0000313" key="5">
    <source>
        <dbReference type="Proteomes" id="UP000626697"/>
    </source>
</evidence>
<dbReference type="Pfam" id="PF13786">
    <property type="entry name" value="DUF4179"/>
    <property type="match status" value="1"/>
</dbReference>
<comment type="caution">
    <text evidence="4">The sequence shown here is derived from an EMBL/GenBank/DDBJ whole genome shotgun (WGS) entry which is preliminary data.</text>
</comment>
<dbReference type="Pfam" id="PF18705">
    <property type="entry name" value="DUF5643"/>
    <property type="match status" value="1"/>
</dbReference>
<dbReference type="InterPro" id="IPR025436">
    <property type="entry name" value="DUF4179"/>
</dbReference>
<dbReference type="InterPro" id="IPR040680">
    <property type="entry name" value="DUF5643"/>
</dbReference>
<sequence length="352" mass="38061">MTDKIRSFKEEIDHIHVPVDKLDAIILNTVQGRLPKRNSSIRKKILYSVGAAVVVFGLFLSSATNSPVMANIVSQIPIIGTIFSESEDRGLEQVSKQGLADLVGITKTVEGTSITLHEVFYDKTRFTIGFSIESEKPLGEFYLSSGPSFTVNGKSFSHAGDYKETEISKTHRTGIANIEAFEELPEAFTLGLKFNGKDGKQWDFSTPVSAQANVQSVAIHHTQKAGGIDLTVTDLQVSPAGLLFTLSAQSEKPGYLSGVLDFKVIDEKGNELVSHSGGSKVETMAGKEHLTGTRLIDPIGDNVKKLTITPYLTQPIGGSSVKIDAQGNDTITEFNPLKGADIEFKSFTVTLP</sequence>
<protein>
    <recommendedName>
        <fullName evidence="6">DUF4179 domain-containing protein</fullName>
    </recommendedName>
</protein>
<evidence type="ECO:0000313" key="4">
    <source>
        <dbReference type="EMBL" id="MBA9025556.1"/>
    </source>
</evidence>
<proteinExistence type="predicted"/>
<evidence type="ECO:0000256" key="1">
    <source>
        <dbReference type="SAM" id="Phobius"/>
    </source>
</evidence>
<dbReference type="Gene3D" id="2.60.40.1640">
    <property type="entry name" value="Conserved domain protein"/>
    <property type="match status" value="1"/>
</dbReference>
<feature type="transmembrane region" description="Helical" evidence="1">
    <location>
        <begin position="45"/>
        <end position="63"/>
    </location>
</feature>
<feature type="domain" description="DUF5643" evidence="3">
    <location>
        <begin position="216"/>
        <end position="328"/>
    </location>
</feature>
<reference evidence="4 5" key="1">
    <citation type="submission" date="2020-08" db="EMBL/GenBank/DDBJ databases">
        <title>Genomic Encyclopedia of Type Strains, Phase IV (KMG-IV): sequencing the most valuable type-strain genomes for metagenomic binning, comparative biology and taxonomic classification.</title>
        <authorList>
            <person name="Goeker M."/>
        </authorList>
    </citation>
    <scope>NUCLEOTIDE SEQUENCE [LARGE SCALE GENOMIC DNA]</scope>
    <source>
        <strain evidence="4 5">DSM 105481</strain>
    </source>
</reference>
<evidence type="ECO:0008006" key="6">
    <source>
        <dbReference type="Google" id="ProtNLM"/>
    </source>
</evidence>
<keyword evidence="1" id="KW-0812">Transmembrane</keyword>
<evidence type="ECO:0000259" key="2">
    <source>
        <dbReference type="Pfam" id="PF13786"/>
    </source>
</evidence>
<dbReference type="RefSeq" id="WP_182501642.1">
    <property type="nucleotide sequence ID" value="NZ_JACJHX010000002.1"/>
</dbReference>
<organism evidence="4 5">
    <name type="scientific">Peribacillus huizhouensis</name>
    <dbReference type="NCBI Taxonomy" id="1501239"/>
    <lineage>
        <taxon>Bacteria</taxon>
        <taxon>Bacillati</taxon>
        <taxon>Bacillota</taxon>
        <taxon>Bacilli</taxon>
        <taxon>Bacillales</taxon>
        <taxon>Bacillaceae</taxon>
        <taxon>Peribacillus</taxon>
    </lineage>
</organism>
<keyword evidence="1" id="KW-0472">Membrane</keyword>
<gene>
    <name evidence="4" type="ORF">HNP81_000839</name>
</gene>
<keyword evidence="5" id="KW-1185">Reference proteome</keyword>
<dbReference type="Gene3D" id="2.60.40.1630">
    <property type="entry name" value="bacillus anthracis domain"/>
    <property type="match status" value="1"/>
</dbReference>